<dbReference type="RefSeq" id="WP_124955232.1">
    <property type="nucleotide sequence ID" value="NZ_RRCH01000024.1"/>
</dbReference>
<evidence type="ECO:0000256" key="2">
    <source>
        <dbReference type="ARBA" id="ARBA00007958"/>
    </source>
</evidence>
<keyword evidence="5" id="KW-0460">Magnesium</keyword>
<dbReference type="NCBIfam" id="TIGR01549">
    <property type="entry name" value="HAD-SF-IA-v1"/>
    <property type="match status" value="1"/>
</dbReference>
<comment type="cofactor">
    <cofactor evidence="1">
        <name>Mg(2+)</name>
        <dbReference type="ChEBI" id="CHEBI:18420"/>
    </cofactor>
</comment>
<keyword evidence="7" id="KW-1185">Reference proteome</keyword>
<dbReference type="GO" id="GO:0016791">
    <property type="term" value="F:phosphatase activity"/>
    <property type="evidence" value="ECO:0007669"/>
    <property type="project" value="TreeGrafter"/>
</dbReference>
<evidence type="ECO:0000313" key="6">
    <source>
        <dbReference type="EMBL" id="RRJ29933.1"/>
    </source>
</evidence>
<comment type="similarity">
    <text evidence="2">Belongs to the HAD-like hydrolase superfamily.</text>
</comment>
<accession>A0A3P3RBU2</accession>
<proteinExistence type="inferred from homology"/>
<protein>
    <submittedName>
        <fullName evidence="6">HAD family hydrolase</fullName>
    </submittedName>
</protein>
<evidence type="ECO:0000256" key="3">
    <source>
        <dbReference type="ARBA" id="ARBA00022723"/>
    </source>
</evidence>
<reference evidence="6 7" key="1">
    <citation type="submission" date="2018-11" db="EMBL/GenBank/DDBJ databases">
        <title>Taxonoimc description of Halomarina strain SPP-AMP-1.</title>
        <authorList>
            <person name="Pal Y."/>
            <person name="Srinivasana K."/>
            <person name="Verma A."/>
            <person name="Kumar P."/>
        </authorList>
    </citation>
    <scope>NUCLEOTIDE SEQUENCE [LARGE SCALE GENOMIC DNA]</scope>
    <source>
        <strain evidence="6 7">SPP-AMP-1</strain>
    </source>
</reference>
<evidence type="ECO:0000313" key="7">
    <source>
        <dbReference type="Proteomes" id="UP000282322"/>
    </source>
</evidence>
<dbReference type="PANTHER" id="PTHR46470:SF2">
    <property type="entry name" value="GLYCERALDEHYDE 3-PHOSPHATE PHOSPHATASE"/>
    <property type="match status" value="1"/>
</dbReference>
<gene>
    <name evidence="6" type="ORF">EIK79_11290</name>
</gene>
<dbReference type="PANTHER" id="PTHR46470">
    <property type="entry name" value="N-ACYLNEURAMINATE-9-PHOSPHATASE"/>
    <property type="match status" value="1"/>
</dbReference>
<evidence type="ECO:0000256" key="1">
    <source>
        <dbReference type="ARBA" id="ARBA00001946"/>
    </source>
</evidence>
<dbReference type="Proteomes" id="UP000282322">
    <property type="component" value="Unassembled WGS sequence"/>
</dbReference>
<name>A0A3P3RBU2_9EURY</name>
<dbReference type="OrthoDB" id="27736at2157"/>
<dbReference type="GO" id="GO:0044281">
    <property type="term" value="P:small molecule metabolic process"/>
    <property type="evidence" value="ECO:0007669"/>
    <property type="project" value="UniProtKB-ARBA"/>
</dbReference>
<organism evidence="6 7">
    <name type="scientific">Halocatena pleomorpha</name>
    <dbReference type="NCBI Taxonomy" id="1785090"/>
    <lineage>
        <taxon>Archaea</taxon>
        <taxon>Methanobacteriati</taxon>
        <taxon>Methanobacteriota</taxon>
        <taxon>Stenosarchaea group</taxon>
        <taxon>Halobacteria</taxon>
        <taxon>Halobacteriales</taxon>
        <taxon>Natronomonadaceae</taxon>
        <taxon>Halocatena</taxon>
    </lineage>
</organism>
<dbReference type="AlphaFoldDB" id="A0A3P3RBU2"/>
<dbReference type="SUPFAM" id="SSF56784">
    <property type="entry name" value="HAD-like"/>
    <property type="match status" value="1"/>
</dbReference>
<dbReference type="InterPro" id="IPR051400">
    <property type="entry name" value="HAD-like_hydrolase"/>
</dbReference>
<dbReference type="InterPro" id="IPR023214">
    <property type="entry name" value="HAD_sf"/>
</dbReference>
<sequence>MKPGEVYSHRHRYGQVASLDGAEKTLTALTGRYELDLIMNAKEAVQQPKLDQLGISSLFETIVYIGYDTEYKPHPELFQQALRVSGASPDEALYVGDDFESDICGADAVRIDAVWVFDETLSTDDETLPVIQIGSIAELSSLLGT</sequence>
<evidence type="ECO:0000256" key="4">
    <source>
        <dbReference type="ARBA" id="ARBA00022801"/>
    </source>
</evidence>
<dbReference type="InterPro" id="IPR006439">
    <property type="entry name" value="HAD-SF_hydro_IA"/>
</dbReference>
<keyword evidence="4 6" id="KW-0378">Hydrolase</keyword>
<dbReference type="GO" id="GO:0046872">
    <property type="term" value="F:metal ion binding"/>
    <property type="evidence" value="ECO:0007669"/>
    <property type="project" value="UniProtKB-KW"/>
</dbReference>
<evidence type="ECO:0000256" key="5">
    <source>
        <dbReference type="ARBA" id="ARBA00022842"/>
    </source>
</evidence>
<dbReference type="Pfam" id="PF13419">
    <property type="entry name" value="HAD_2"/>
    <property type="match status" value="1"/>
</dbReference>
<dbReference type="InterPro" id="IPR041492">
    <property type="entry name" value="HAD_2"/>
</dbReference>
<dbReference type="EMBL" id="RRCH01000024">
    <property type="protein sequence ID" value="RRJ29933.1"/>
    <property type="molecule type" value="Genomic_DNA"/>
</dbReference>
<keyword evidence="3" id="KW-0479">Metal-binding</keyword>
<dbReference type="InterPro" id="IPR036412">
    <property type="entry name" value="HAD-like_sf"/>
</dbReference>
<dbReference type="Gene3D" id="3.40.50.1000">
    <property type="entry name" value="HAD superfamily/HAD-like"/>
    <property type="match status" value="1"/>
</dbReference>
<comment type="caution">
    <text evidence="6">The sequence shown here is derived from an EMBL/GenBank/DDBJ whole genome shotgun (WGS) entry which is preliminary data.</text>
</comment>